<accession>A0AAV9JQ55</accession>
<dbReference type="EMBL" id="JAVFHQ010000010">
    <property type="protein sequence ID" value="KAK4547532.1"/>
    <property type="molecule type" value="Genomic_DNA"/>
</dbReference>
<proteinExistence type="predicted"/>
<gene>
    <name evidence="2" type="ORF">LTR36_000489</name>
</gene>
<evidence type="ECO:0000313" key="3">
    <source>
        <dbReference type="Proteomes" id="UP001324427"/>
    </source>
</evidence>
<keyword evidence="1" id="KW-0732">Signal</keyword>
<comment type="caution">
    <text evidence="2">The sequence shown here is derived from an EMBL/GenBank/DDBJ whole genome shotgun (WGS) entry which is preliminary data.</text>
</comment>
<name>A0AAV9JQ55_9PEZI</name>
<evidence type="ECO:0000313" key="2">
    <source>
        <dbReference type="EMBL" id="KAK4547532.1"/>
    </source>
</evidence>
<reference evidence="2 3" key="1">
    <citation type="submission" date="2021-11" db="EMBL/GenBank/DDBJ databases">
        <title>Black yeast isolated from Biological Soil Crust.</title>
        <authorList>
            <person name="Kurbessoian T."/>
        </authorList>
    </citation>
    <scope>NUCLEOTIDE SEQUENCE [LARGE SCALE GENOMIC DNA]</scope>
    <source>
        <strain evidence="2 3">CCFEE 5522</strain>
    </source>
</reference>
<dbReference type="AlphaFoldDB" id="A0AAV9JQ55"/>
<protein>
    <recommendedName>
        <fullName evidence="4">F-box domain-containing protein</fullName>
    </recommendedName>
</protein>
<feature type="chain" id="PRO_5043855173" description="F-box domain-containing protein" evidence="1">
    <location>
        <begin position="18"/>
        <end position="884"/>
    </location>
</feature>
<evidence type="ECO:0008006" key="4">
    <source>
        <dbReference type="Google" id="ProtNLM"/>
    </source>
</evidence>
<organism evidence="2 3">
    <name type="scientific">Oleoguttula mirabilis</name>
    <dbReference type="NCBI Taxonomy" id="1507867"/>
    <lineage>
        <taxon>Eukaryota</taxon>
        <taxon>Fungi</taxon>
        <taxon>Dikarya</taxon>
        <taxon>Ascomycota</taxon>
        <taxon>Pezizomycotina</taxon>
        <taxon>Dothideomycetes</taxon>
        <taxon>Dothideomycetidae</taxon>
        <taxon>Mycosphaerellales</taxon>
        <taxon>Teratosphaeriaceae</taxon>
        <taxon>Oleoguttula</taxon>
    </lineage>
</organism>
<dbReference type="Proteomes" id="UP001324427">
    <property type="component" value="Unassembled WGS sequence"/>
</dbReference>
<keyword evidence="3" id="KW-1185">Reference proteome</keyword>
<dbReference type="Pfam" id="PF10281">
    <property type="entry name" value="Ish1"/>
    <property type="match status" value="3"/>
</dbReference>
<feature type="signal peptide" evidence="1">
    <location>
        <begin position="1"/>
        <end position="17"/>
    </location>
</feature>
<sequence>MRFTAVAIVALASSAAANSWLGNAAYNKWHETELERWLTDHNVPYPTPADRKDLQNLVQQNWDDAVVKPYNKWDTNQMSNYLTSQGHEIKKGTEQNKDSLLSTIQSYWKDTTESVDSAYSNVSGWIFDSWTDSQLKAFLDYHGIPNPSPRTRDSLLSTVRSNYQSAANKAGETTAYPGNWLYQSWSDSDLKEWLDERGVPVPQPSSRDKLIASVRRNSKLASDKSSSLYASASKSAAGAQQSLSNALLDSWSDSQIKAWADKQGIKVPQGSKRNELIALARKHSASLSGGNVASSASGYFHGATTSAGNTFSQATGDVYSQVRGYYDWALNNFGLASADAKSSLSSAASYASASLYSASSVASSSASSLSSVASKSSSSASSSVSKHGGNAASAASQAASEVSASASSAASSASSSARAEFVDSLFSLGIRYAIDFFAELALLNLPPELLDDIIGLTLPEGLESFVLTCKTVNEIGKQYITQHNVYKRDWKRFAYSQGGPAQRPRTALQSIHAIAQDRLVARYIESVSLRTDWLADARELTLPSNWKNLPSPNDPRGPDAAHAPPEVWPVLDAIACEAGRGVKSGAALGKLEIVLPYTNANYDIRNGLRELGPFLAIPTVQEVYACNCVAVADGYTGIPFQWRYPGLIAGLSKIELAGGCIDSDGIAELVKQIPQLQTLRYSHDKKSHGCQYDWDAGAFVAAVGLHVGSSLTELAVTIDNYVIYGGIETGVTNMQSFKKLESAEFDVRVFCAPSIESGERQGMAAVQETTWTEKDMPCLVDVLPHSIRTVDIFASGAYASRISTALASLFSHSADKQRSLLPKLERCALRCSGQVYESLSGATSGPGGSLAREDIESVCSEAIERAHPTQPHWKDAFQRRFGRL</sequence>
<dbReference type="InterPro" id="IPR018803">
    <property type="entry name" value="Ish1/Msc1-like"/>
</dbReference>
<evidence type="ECO:0000256" key="1">
    <source>
        <dbReference type="SAM" id="SignalP"/>
    </source>
</evidence>